<keyword evidence="2" id="KW-1185">Reference proteome</keyword>
<dbReference type="EMBL" id="AMGV01000015">
    <property type="protein sequence ID" value="KEF52993.1"/>
    <property type="molecule type" value="Genomic_DNA"/>
</dbReference>
<dbReference type="GeneID" id="25285802"/>
<accession>A0A072P138</accession>
<comment type="caution">
    <text evidence="1">The sequence shown here is derived from an EMBL/GenBank/DDBJ whole genome shotgun (WGS) entry which is preliminary data.</text>
</comment>
<organism evidence="1 2">
    <name type="scientific">Exophiala aquamarina CBS 119918</name>
    <dbReference type="NCBI Taxonomy" id="1182545"/>
    <lineage>
        <taxon>Eukaryota</taxon>
        <taxon>Fungi</taxon>
        <taxon>Dikarya</taxon>
        <taxon>Ascomycota</taxon>
        <taxon>Pezizomycotina</taxon>
        <taxon>Eurotiomycetes</taxon>
        <taxon>Chaetothyriomycetidae</taxon>
        <taxon>Chaetothyriales</taxon>
        <taxon>Herpotrichiellaceae</taxon>
        <taxon>Exophiala</taxon>
    </lineage>
</organism>
<dbReference type="RefSeq" id="XP_013255583.1">
    <property type="nucleotide sequence ID" value="XM_013400129.1"/>
</dbReference>
<gene>
    <name evidence="1" type="ORF">A1O9_10901</name>
</gene>
<dbReference type="VEuPathDB" id="FungiDB:A1O9_10901"/>
<evidence type="ECO:0000313" key="2">
    <source>
        <dbReference type="Proteomes" id="UP000027920"/>
    </source>
</evidence>
<evidence type="ECO:0008006" key="3">
    <source>
        <dbReference type="Google" id="ProtNLM"/>
    </source>
</evidence>
<dbReference type="Proteomes" id="UP000027920">
    <property type="component" value="Unassembled WGS sequence"/>
</dbReference>
<proteinExistence type="predicted"/>
<sequence length="202" mass="23292">MALAEPAVRCMTIALATRQEAASCSPDDVHGLSRLQSNAFSSALHLLVHPQPEISTLAVLMSCFLFVGYEAFQDPMEMTPPSVKHLGAGLRILEDRSTMAFLPSTSSCAEAVHLYLEPMYLQLEMMLSMLMTPRAMYRRRNMNEDLEQPKLSRRFQHLVAARVALYRICRWHFVFRAQEVNEWTRKSPRFLPYDRYFWNGTD</sequence>
<evidence type="ECO:0000313" key="1">
    <source>
        <dbReference type="EMBL" id="KEF52993.1"/>
    </source>
</evidence>
<dbReference type="HOGENOM" id="CLU_1354618_0_0_1"/>
<name>A0A072P138_9EURO</name>
<dbReference type="OrthoDB" id="2593732at2759"/>
<dbReference type="AlphaFoldDB" id="A0A072P138"/>
<protein>
    <recommendedName>
        <fullName evidence="3">Transcription factor domain-containing protein</fullName>
    </recommendedName>
</protein>
<reference evidence="1 2" key="1">
    <citation type="submission" date="2013-03" db="EMBL/GenBank/DDBJ databases">
        <title>The Genome Sequence of Exophiala aquamarina CBS 119918.</title>
        <authorList>
            <consortium name="The Broad Institute Genomics Platform"/>
            <person name="Cuomo C."/>
            <person name="de Hoog S."/>
            <person name="Gorbushina A."/>
            <person name="Walker B."/>
            <person name="Young S.K."/>
            <person name="Zeng Q."/>
            <person name="Gargeya S."/>
            <person name="Fitzgerald M."/>
            <person name="Haas B."/>
            <person name="Abouelleil A."/>
            <person name="Allen A.W."/>
            <person name="Alvarado L."/>
            <person name="Arachchi H.M."/>
            <person name="Berlin A.M."/>
            <person name="Chapman S.B."/>
            <person name="Gainer-Dewar J."/>
            <person name="Goldberg J."/>
            <person name="Griggs A."/>
            <person name="Gujja S."/>
            <person name="Hansen M."/>
            <person name="Howarth C."/>
            <person name="Imamovic A."/>
            <person name="Ireland A."/>
            <person name="Larimer J."/>
            <person name="McCowan C."/>
            <person name="Murphy C."/>
            <person name="Pearson M."/>
            <person name="Poon T.W."/>
            <person name="Priest M."/>
            <person name="Roberts A."/>
            <person name="Saif S."/>
            <person name="Shea T."/>
            <person name="Sisk P."/>
            <person name="Sykes S."/>
            <person name="Wortman J."/>
            <person name="Nusbaum C."/>
            <person name="Birren B."/>
        </authorList>
    </citation>
    <scope>NUCLEOTIDE SEQUENCE [LARGE SCALE GENOMIC DNA]</scope>
    <source>
        <strain evidence="1 2">CBS 119918</strain>
    </source>
</reference>